<dbReference type="NCBIfam" id="NF047847">
    <property type="entry name" value="SS_mature_LptM"/>
    <property type="match status" value="1"/>
</dbReference>
<name>A0A1K2HMP5_9NEIS</name>
<sequence>MPILPAHRSAMRLLPLAVLICLLTACGYKGSLYLPEQGKPASVTSQPS</sequence>
<accession>A0A1K2HMP5</accession>
<dbReference type="Proteomes" id="UP000186513">
    <property type="component" value="Unassembled WGS sequence"/>
</dbReference>
<organism evidence="7 8">
    <name type="scientific">Chitinimonas taiwanensis DSM 18899</name>
    <dbReference type="NCBI Taxonomy" id="1121279"/>
    <lineage>
        <taxon>Bacteria</taxon>
        <taxon>Pseudomonadati</taxon>
        <taxon>Pseudomonadota</taxon>
        <taxon>Betaproteobacteria</taxon>
        <taxon>Neisseriales</taxon>
        <taxon>Chitinibacteraceae</taxon>
        <taxon>Chitinimonas</taxon>
    </lineage>
</organism>
<protein>
    <recommendedName>
        <fullName evidence="9">Lipoprotein-attachment site-containing protein</fullName>
    </recommendedName>
</protein>
<comment type="subcellular location">
    <subcellularLocation>
        <location evidence="1">Cell outer membrane</location>
        <topology evidence="1">Lipid-anchor</topology>
    </subcellularLocation>
</comment>
<evidence type="ECO:0000313" key="8">
    <source>
        <dbReference type="Proteomes" id="UP000186513"/>
    </source>
</evidence>
<keyword evidence="4" id="KW-0564">Palmitate</keyword>
<keyword evidence="6" id="KW-0449">Lipoprotein</keyword>
<dbReference type="InterPro" id="IPR032831">
    <property type="entry name" value="LptM_cons"/>
</dbReference>
<dbReference type="AlphaFoldDB" id="A0A1K2HMP5"/>
<keyword evidence="8" id="KW-1185">Reference proteome</keyword>
<reference evidence="7 8" key="1">
    <citation type="submission" date="2016-11" db="EMBL/GenBank/DDBJ databases">
        <authorList>
            <person name="Jaros S."/>
            <person name="Januszkiewicz K."/>
            <person name="Wedrychowicz H."/>
        </authorList>
    </citation>
    <scope>NUCLEOTIDE SEQUENCE [LARGE SCALE GENOMIC DNA]</scope>
    <source>
        <strain evidence="7 8">DSM 18899</strain>
    </source>
</reference>
<evidence type="ECO:0000256" key="6">
    <source>
        <dbReference type="ARBA" id="ARBA00023288"/>
    </source>
</evidence>
<gene>
    <name evidence="7" type="ORF">SAMN02745887_02739</name>
</gene>
<evidence type="ECO:0000256" key="5">
    <source>
        <dbReference type="ARBA" id="ARBA00023237"/>
    </source>
</evidence>
<dbReference type="EMBL" id="FPKR01000011">
    <property type="protein sequence ID" value="SFZ78031.1"/>
    <property type="molecule type" value="Genomic_DNA"/>
</dbReference>
<keyword evidence="3" id="KW-0472">Membrane</keyword>
<evidence type="ECO:0000313" key="7">
    <source>
        <dbReference type="EMBL" id="SFZ78031.1"/>
    </source>
</evidence>
<evidence type="ECO:0008006" key="9">
    <source>
        <dbReference type="Google" id="ProtNLM"/>
    </source>
</evidence>
<keyword evidence="2" id="KW-0732">Signal</keyword>
<evidence type="ECO:0000256" key="4">
    <source>
        <dbReference type="ARBA" id="ARBA00023139"/>
    </source>
</evidence>
<evidence type="ECO:0000256" key="3">
    <source>
        <dbReference type="ARBA" id="ARBA00023136"/>
    </source>
</evidence>
<dbReference type="STRING" id="1121279.SAMN02745887_02739"/>
<evidence type="ECO:0000256" key="1">
    <source>
        <dbReference type="ARBA" id="ARBA00004459"/>
    </source>
</evidence>
<keyword evidence="5" id="KW-0998">Cell outer membrane</keyword>
<proteinExistence type="predicted"/>
<evidence type="ECO:0000256" key="2">
    <source>
        <dbReference type="ARBA" id="ARBA00022729"/>
    </source>
</evidence>